<evidence type="ECO:0000313" key="8">
    <source>
        <dbReference type="EMBL" id="ADV45762.1"/>
    </source>
</evidence>
<dbReference type="Pfam" id="PF00486">
    <property type="entry name" value="Trans_reg_C"/>
    <property type="match status" value="1"/>
</dbReference>
<dbReference type="OrthoDB" id="9802426at2"/>
<feature type="domain" description="Response regulatory" evidence="7">
    <location>
        <begin position="2"/>
        <end position="116"/>
    </location>
</feature>
<dbReference type="HOGENOM" id="CLU_000445_30_3_7"/>
<dbReference type="GO" id="GO:0006355">
    <property type="term" value="P:regulation of DNA-templated transcription"/>
    <property type="evidence" value="ECO:0007669"/>
    <property type="project" value="InterPro"/>
</dbReference>
<dbReference type="eggNOG" id="COG0745">
    <property type="taxonomic scope" value="Bacteria"/>
</dbReference>
<name>E6X0P2_NITSE</name>
<dbReference type="Gene3D" id="3.40.50.2300">
    <property type="match status" value="1"/>
</dbReference>
<gene>
    <name evidence="8" type="ordered locus">Nitsa_0492</name>
</gene>
<proteinExistence type="predicted"/>
<dbReference type="Gene3D" id="6.10.250.690">
    <property type="match status" value="1"/>
</dbReference>
<dbReference type="InterPro" id="IPR016032">
    <property type="entry name" value="Sig_transdc_resp-reg_C-effctor"/>
</dbReference>
<dbReference type="SMART" id="SM00448">
    <property type="entry name" value="REC"/>
    <property type="match status" value="1"/>
</dbReference>
<dbReference type="GO" id="GO:0032993">
    <property type="term" value="C:protein-DNA complex"/>
    <property type="evidence" value="ECO:0007669"/>
    <property type="project" value="TreeGrafter"/>
</dbReference>
<keyword evidence="1 6" id="KW-0597">Phosphoprotein</keyword>
<dbReference type="GO" id="GO:0000156">
    <property type="term" value="F:phosphorelay response regulator activity"/>
    <property type="evidence" value="ECO:0007669"/>
    <property type="project" value="TreeGrafter"/>
</dbReference>
<reference evidence="9" key="2">
    <citation type="submission" date="2011-01" db="EMBL/GenBank/DDBJ databases">
        <title>The complete genome of Nitratifractor salsuginis DSM 16511.</title>
        <authorList>
            <consortium name="US DOE Joint Genome Institute (JGI-PGF)"/>
            <person name="Lucas S."/>
            <person name="Copeland A."/>
            <person name="Lapidus A."/>
            <person name="Bruce D."/>
            <person name="Goodwin L."/>
            <person name="Pitluck S."/>
            <person name="Kyrpides N."/>
            <person name="Mavromatis K."/>
            <person name="Ivanova N."/>
            <person name="Mikhailova N."/>
            <person name="Zeytun A."/>
            <person name="Detter J.C."/>
            <person name="Tapia R."/>
            <person name="Han C."/>
            <person name="Land M."/>
            <person name="Hauser L."/>
            <person name="Markowitz V."/>
            <person name="Cheng J.-F."/>
            <person name="Hugenholtz P."/>
            <person name="Woyke T."/>
            <person name="Wu D."/>
            <person name="Tindall B."/>
            <person name="Schuetze A."/>
            <person name="Brambilla E."/>
            <person name="Klenk H.-P."/>
            <person name="Eisen J.A."/>
        </authorList>
    </citation>
    <scope>NUCLEOTIDE SEQUENCE [LARGE SCALE GENOMIC DNA]</scope>
    <source>
        <strain evidence="9">DSM 16511 / JCM 12458 / E9I37-1</strain>
    </source>
</reference>
<evidence type="ECO:0000256" key="6">
    <source>
        <dbReference type="PROSITE-ProRule" id="PRU00169"/>
    </source>
</evidence>
<dbReference type="GO" id="GO:0005829">
    <property type="term" value="C:cytosol"/>
    <property type="evidence" value="ECO:0007669"/>
    <property type="project" value="TreeGrafter"/>
</dbReference>
<dbReference type="InterPro" id="IPR036388">
    <property type="entry name" value="WH-like_DNA-bd_sf"/>
</dbReference>
<dbReference type="PANTHER" id="PTHR48111:SF1">
    <property type="entry name" value="TWO-COMPONENT RESPONSE REGULATOR ORR33"/>
    <property type="match status" value="1"/>
</dbReference>
<dbReference type="SUPFAM" id="SSF52172">
    <property type="entry name" value="CheY-like"/>
    <property type="match status" value="1"/>
</dbReference>
<dbReference type="InterPro" id="IPR001789">
    <property type="entry name" value="Sig_transdc_resp-reg_receiver"/>
</dbReference>
<dbReference type="EMBL" id="CP002452">
    <property type="protein sequence ID" value="ADV45762.1"/>
    <property type="molecule type" value="Genomic_DNA"/>
</dbReference>
<dbReference type="SMART" id="SM00862">
    <property type="entry name" value="Trans_reg_C"/>
    <property type="match status" value="1"/>
</dbReference>
<dbReference type="AlphaFoldDB" id="E6X0P2"/>
<evidence type="ECO:0000256" key="1">
    <source>
        <dbReference type="ARBA" id="ARBA00022553"/>
    </source>
</evidence>
<dbReference type="Proteomes" id="UP000008633">
    <property type="component" value="Chromosome"/>
</dbReference>
<reference evidence="8 9" key="1">
    <citation type="journal article" date="2011" name="Stand. Genomic Sci.">
        <title>Complete genome sequence of Nitratifractor salsuginis type strain (E9I37-1).</title>
        <authorList>
            <person name="Anderson I."/>
            <person name="Sikorski J."/>
            <person name="Zeytun A."/>
            <person name="Nolan M."/>
            <person name="Lapidus A."/>
            <person name="Lucas S."/>
            <person name="Hammon N."/>
            <person name="Deshpande S."/>
            <person name="Cheng J.F."/>
            <person name="Tapia R."/>
            <person name="Han C."/>
            <person name="Goodwin L."/>
            <person name="Pitluck S."/>
            <person name="Liolios K."/>
            <person name="Pagani I."/>
            <person name="Ivanova N."/>
            <person name="Huntemann M."/>
            <person name="Mavromatis K."/>
            <person name="Ovchinikova G."/>
            <person name="Pati A."/>
            <person name="Chen A."/>
            <person name="Palaniappan K."/>
            <person name="Land M."/>
            <person name="Hauser L."/>
            <person name="Brambilla E.M."/>
            <person name="Ngatchou-Djao O.D."/>
            <person name="Rohde M."/>
            <person name="Tindall B.J."/>
            <person name="Goker M."/>
            <person name="Detter J.C."/>
            <person name="Woyke T."/>
            <person name="Bristow J."/>
            <person name="Eisen J.A."/>
            <person name="Markowitz V."/>
            <person name="Hugenholtz P."/>
            <person name="Klenk H.P."/>
            <person name="Kyrpides N.C."/>
        </authorList>
    </citation>
    <scope>NUCLEOTIDE SEQUENCE [LARGE SCALE GENOMIC DNA]</scope>
    <source>
        <strain evidence="9">DSM 16511 / JCM 12458 / E9I37-1</strain>
    </source>
</reference>
<dbReference type="InterPro" id="IPR001867">
    <property type="entry name" value="OmpR/PhoB-type_DNA-bd"/>
</dbReference>
<accession>E6X0P2</accession>
<dbReference type="Pfam" id="PF00072">
    <property type="entry name" value="Response_reg"/>
    <property type="match status" value="1"/>
</dbReference>
<dbReference type="InterPro" id="IPR039420">
    <property type="entry name" value="WalR-like"/>
</dbReference>
<dbReference type="InterPro" id="IPR011006">
    <property type="entry name" value="CheY-like_superfamily"/>
</dbReference>
<evidence type="ECO:0000256" key="3">
    <source>
        <dbReference type="ARBA" id="ARBA00023015"/>
    </source>
</evidence>
<dbReference type="GO" id="GO:0000976">
    <property type="term" value="F:transcription cis-regulatory region binding"/>
    <property type="evidence" value="ECO:0007669"/>
    <property type="project" value="TreeGrafter"/>
</dbReference>
<dbReference type="PANTHER" id="PTHR48111">
    <property type="entry name" value="REGULATOR OF RPOS"/>
    <property type="match status" value="1"/>
</dbReference>
<evidence type="ECO:0000313" key="9">
    <source>
        <dbReference type="Proteomes" id="UP000008633"/>
    </source>
</evidence>
<protein>
    <submittedName>
        <fullName evidence="8">Two component transcriptional regulator, winged helix family</fullName>
    </submittedName>
</protein>
<organism evidence="8 9">
    <name type="scientific">Nitratifractor salsuginis (strain DSM 16511 / JCM 12458 / E9I37-1)</name>
    <dbReference type="NCBI Taxonomy" id="749222"/>
    <lineage>
        <taxon>Bacteria</taxon>
        <taxon>Pseudomonadati</taxon>
        <taxon>Campylobacterota</taxon>
        <taxon>Epsilonproteobacteria</taxon>
        <taxon>Campylobacterales</taxon>
        <taxon>Sulfurovaceae</taxon>
        <taxon>Nitratifractor</taxon>
    </lineage>
</organism>
<keyword evidence="4" id="KW-0238">DNA-binding</keyword>
<dbReference type="KEGG" id="nsa:Nitsa_0492"/>
<dbReference type="Gene3D" id="1.10.10.10">
    <property type="entry name" value="Winged helix-like DNA-binding domain superfamily/Winged helix DNA-binding domain"/>
    <property type="match status" value="1"/>
</dbReference>
<dbReference type="SUPFAM" id="SSF46894">
    <property type="entry name" value="C-terminal effector domain of the bipartite response regulators"/>
    <property type="match status" value="1"/>
</dbReference>
<evidence type="ECO:0000259" key="7">
    <source>
        <dbReference type="PROSITE" id="PS50110"/>
    </source>
</evidence>
<evidence type="ECO:0000256" key="4">
    <source>
        <dbReference type="ARBA" id="ARBA00023125"/>
    </source>
</evidence>
<keyword evidence="2" id="KW-0902">Two-component regulatory system</keyword>
<evidence type="ECO:0000256" key="2">
    <source>
        <dbReference type="ARBA" id="ARBA00023012"/>
    </source>
</evidence>
<keyword evidence="9" id="KW-1185">Reference proteome</keyword>
<keyword evidence="3" id="KW-0805">Transcription regulation</keyword>
<feature type="modified residue" description="4-aspartylphosphate" evidence="6">
    <location>
        <position position="51"/>
    </location>
</feature>
<evidence type="ECO:0000256" key="5">
    <source>
        <dbReference type="ARBA" id="ARBA00023163"/>
    </source>
</evidence>
<keyword evidence="5" id="KW-0804">Transcription</keyword>
<dbReference type="RefSeq" id="WP_013553458.1">
    <property type="nucleotide sequence ID" value="NC_014935.1"/>
</dbReference>
<sequence length="215" mass="24736">MKILLLEDDTLLGESLEEYLEIEGFEVERVTQGEEVFDRTFDNRYDLYILDINVPDVNGLEVLKELYEAEDTTPAIYISALTDIKTITQGFDLGAVDYLKKPFDPEELILRIRHHFRTEADEPGRMLEYGELRYEPESGKILRPDGEVLYLGEIQGRIFSTLLEREGQLVPTQELLDLLDRSNLNALRVTIAKLKKKIGIDITNVRGQGYLLEKV</sequence>
<dbReference type="PROSITE" id="PS50110">
    <property type="entry name" value="RESPONSE_REGULATORY"/>
    <property type="match status" value="1"/>
</dbReference>
<dbReference type="STRING" id="749222.Nitsa_0492"/>